<proteinExistence type="predicted"/>
<reference evidence="1" key="1">
    <citation type="submission" date="2019-03" db="EMBL/GenBank/DDBJ databases">
        <title>WGS assembly of Setaria viridis.</title>
        <authorList>
            <person name="Huang P."/>
            <person name="Jenkins J."/>
            <person name="Grimwood J."/>
            <person name="Barry K."/>
            <person name="Healey A."/>
            <person name="Mamidi S."/>
            <person name="Sreedasyam A."/>
            <person name="Shu S."/>
            <person name="Feldman M."/>
            <person name="Wu J."/>
            <person name="Yu Y."/>
            <person name="Chen C."/>
            <person name="Johnson J."/>
            <person name="Rokhsar D."/>
            <person name="Baxter I."/>
            <person name="Schmutz J."/>
            <person name="Brutnell T."/>
            <person name="Kellogg E."/>
        </authorList>
    </citation>
    <scope>NUCLEOTIDE SEQUENCE [LARGE SCALE GENOMIC DNA]</scope>
</reference>
<accession>A0A4U6UWN5</accession>
<dbReference type="Gramene" id="TKW19925">
    <property type="protein sequence ID" value="TKW19925"/>
    <property type="gene ID" value="SEVIR_4G051600v2"/>
</dbReference>
<gene>
    <name evidence="1" type="ORF">SEVIR_4G051600v2</name>
</gene>
<dbReference type="EMBL" id="CM016555">
    <property type="protein sequence ID" value="TKW19925.1"/>
    <property type="molecule type" value="Genomic_DNA"/>
</dbReference>
<evidence type="ECO:0000313" key="2">
    <source>
        <dbReference type="Proteomes" id="UP000298652"/>
    </source>
</evidence>
<dbReference type="AlphaFoldDB" id="A0A4U6UWN5"/>
<sequence length="90" mass="10320">MAFQQSTSYVYTYTLIYTTQLKATASPLQHRHRARAPLKALKEILNKAQIQHHQPQAPKANSQIYTSQGRRKIICEPHLGPVNRILAKQQ</sequence>
<dbReference type="Proteomes" id="UP000298652">
    <property type="component" value="Chromosome 4"/>
</dbReference>
<name>A0A4U6UWN5_SETVI</name>
<keyword evidence="2" id="KW-1185">Reference proteome</keyword>
<evidence type="ECO:0000313" key="1">
    <source>
        <dbReference type="EMBL" id="TKW19925.1"/>
    </source>
</evidence>
<organism evidence="1 2">
    <name type="scientific">Setaria viridis</name>
    <name type="common">Green bristlegrass</name>
    <name type="synonym">Setaria italica subsp. viridis</name>
    <dbReference type="NCBI Taxonomy" id="4556"/>
    <lineage>
        <taxon>Eukaryota</taxon>
        <taxon>Viridiplantae</taxon>
        <taxon>Streptophyta</taxon>
        <taxon>Embryophyta</taxon>
        <taxon>Tracheophyta</taxon>
        <taxon>Spermatophyta</taxon>
        <taxon>Magnoliopsida</taxon>
        <taxon>Liliopsida</taxon>
        <taxon>Poales</taxon>
        <taxon>Poaceae</taxon>
        <taxon>PACMAD clade</taxon>
        <taxon>Panicoideae</taxon>
        <taxon>Panicodae</taxon>
        <taxon>Paniceae</taxon>
        <taxon>Cenchrinae</taxon>
        <taxon>Setaria</taxon>
    </lineage>
</organism>
<protein>
    <submittedName>
        <fullName evidence="1">Uncharacterized protein</fullName>
    </submittedName>
</protein>